<evidence type="ECO:0000256" key="1">
    <source>
        <dbReference type="SAM" id="Coils"/>
    </source>
</evidence>
<dbReference type="InterPro" id="IPR045957">
    <property type="entry name" value="DUF6377"/>
</dbReference>
<dbReference type="HOGENOM" id="CLU_037195_0_0_10"/>
<evidence type="ECO:0000256" key="2">
    <source>
        <dbReference type="SAM" id="Phobius"/>
    </source>
</evidence>
<keyword evidence="2" id="KW-1133">Transmembrane helix</keyword>
<protein>
    <recommendedName>
        <fullName evidence="3">DUF6377 domain-containing protein</fullName>
    </recommendedName>
</protein>
<dbReference type="EMBL" id="ACBX02000015">
    <property type="protein sequence ID" value="EFB35437.1"/>
    <property type="molecule type" value="Genomic_DNA"/>
</dbReference>
<dbReference type="STRING" id="537011.PREVCOP_05104"/>
<keyword evidence="5" id="KW-1185">Reference proteome</keyword>
<reference evidence="4" key="1">
    <citation type="submission" date="2009-11" db="EMBL/GenBank/DDBJ databases">
        <authorList>
            <person name="Weinstock G."/>
            <person name="Sodergren E."/>
            <person name="Clifton S."/>
            <person name="Fulton L."/>
            <person name="Fulton B."/>
            <person name="Courtney L."/>
            <person name="Fronick C."/>
            <person name="Harrison M."/>
            <person name="Strong C."/>
            <person name="Farmer C."/>
            <person name="Delahaunty K."/>
            <person name="Markovic C."/>
            <person name="Hall O."/>
            <person name="Minx P."/>
            <person name="Tomlinson C."/>
            <person name="Mitreva M."/>
            <person name="Nelson J."/>
            <person name="Hou S."/>
            <person name="Wollam A."/>
            <person name="Pepin K.H."/>
            <person name="Johnson M."/>
            <person name="Bhonagiri V."/>
            <person name="Nash W.E."/>
            <person name="Warren W."/>
            <person name="Chinwalla A."/>
            <person name="Mardis E.R."/>
            <person name="Wilson R.K."/>
        </authorList>
    </citation>
    <scope>NUCLEOTIDE SEQUENCE [LARGE SCALE GENOMIC DNA]</scope>
    <source>
        <strain evidence="4">DSM 18205</strain>
    </source>
</reference>
<evidence type="ECO:0000313" key="4">
    <source>
        <dbReference type="EMBL" id="EFB35437.1"/>
    </source>
</evidence>
<feature type="coiled-coil region" evidence="1">
    <location>
        <begin position="382"/>
        <end position="420"/>
    </location>
</feature>
<feature type="transmembrane region" description="Helical" evidence="2">
    <location>
        <begin position="354"/>
        <end position="375"/>
    </location>
</feature>
<dbReference type="PaxDb" id="537011-PREVCOP_05104"/>
<feature type="transmembrane region" description="Helical" evidence="2">
    <location>
        <begin position="26"/>
        <end position="43"/>
    </location>
</feature>
<keyword evidence="1" id="KW-0175">Coiled coil</keyword>
<dbReference type="AlphaFoldDB" id="D1PD18"/>
<keyword evidence="2" id="KW-0812">Transmembrane</keyword>
<keyword evidence="2" id="KW-0472">Membrane</keyword>
<sequence length="578" mass="67006">MSYTAVRAGFNDTYTTKYYQLMIERLLSILYIWCFATLTSCFAQKESISELYAQLDRAIEQSQHYTKLKESSIAQLKELIHQENNPKLLINTYRKIYSEYKSYQSDSAVAYIQKAIVLAQKEGLPAEVAGLKSQLALQYSTAGAFAEALEVLNHIDKKTLDESNRKDYFIAYYHVYGELGFSNIHVDTDLSQNFFSRQNAYRDTLFAILPHHSEDYLMRKEVMLTSQNKWDEALKVNDERLNLCKEGSHEYGIVAYYRYLIYRSLKNEEMKKYWLLKSAICDVKCAINDQASLWMLADILSQEGDVERSYKYINFSWNANKSFSTRIRSWQISPVLGTIDHNYQAQLKKANQRLVFAIICVSLLVLSLGVLAFYVNKQKKYVTIARNELKKTNEQLEELNKKLSATNEMLKTSNDKLNESNGVKEEYIGQFLGACSHYIDKLDKLRLHVNKMVKNREYQELYSMTRSSELKEHELGELYANFDKVFLHLFPDFVEDLNSLLKPEAQIHLTDATKLPAMVRVFALIRLGIDDSTKIAEFLHYAVNTIYNYRAKLRNGAIGERNEFEKNVKELGTIKGKG</sequence>
<comment type="caution">
    <text evidence="4">The sequence shown here is derived from an EMBL/GenBank/DDBJ whole genome shotgun (WGS) entry which is preliminary data.</text>
</comment>
<gene>
    <name evidence="4" type="ORF">PREVCOP_05104</name>
</gene>
<accession>D1PD18</accession>
<name>D1PD18_9BACT</name>
<evidence type="ECO:0000259" key="3">
    <source>
        <dbReference type="Pfam" id="PF19904"/>
    </source>
</evidence>
<proteinExistence type="predicted"/>
<evidence type="ECO:0000313" key="5">
    <source>
        <dbReference type="Proteomes" id="UP000004477"/>
    </source>
</evidence>
<dbReference type="Pfam" id="PF19904">
    <property type="entry name" value="DUF6377"/>
    <property type="match status" value="1"/>
</dbReference>
<feature type="domain" description="DUF6377" evidence="3">
    <location>
        <begin position="282"/>
        <end position="536"/>
    </location>
</feature>
<dbReference type="Proteomes" id="UP000004477">
    <property type="component" value="Unassembled WGS sequence"/>
</dbReference>
<organism evidence="4 5">
    <name type="scientific">Segatella copri DSM 18205</name>
    <dbReference type="NCBI Taxonomy" id="537011"/>
    <lineage>
        <taxon>Bacteria</taxon>
        <taxon>Pseudomonadati</taxon>
        <taxon>Bacteroidota</taxon>
        <taxon>Bacteroidia</taxon>
        <taxon>Bacteroidales</taxon>
        <taxon>Prevotellaceae</taxon>
        <taxon>Segatella</taxon>
    </lineage>
</organism>